<organism evidence="4 5">
    <name type="scientific">Pusillibacter faecalis</name>
    <dbReference type="NCBI Taxonomy" id="2714358"/>
    <lineage>
        <taxon>Bacteria</taxon>
        <taxon>Bacillati</taxon>
        <taxon>Bacillota</taxon>
        <taxon>Clostridia</taxon>
        <taxon>Eubacteriales</taxon>
        <taxon>Oscillospiraceae</taxon>
        <taxon>Pusillibacter</taxon>
    </lineage>
</organism>
<dbReference type="KEGG" id="pfaa:MM59RIKEN_20190"/>
<dbReference type="CDD" id="cd02440">
    <property type="entry name" value="AdoMet_MTases"/>
    <property type="match status" value="1"/>
</dbReference>
<evidence type="ECO:0000313" key="4">
    <source>
        <dbReference type="EMBL" id="BCK84700.1"/>
    </source>
</evidence>
<reference evidence="4" key="1">
    <citation type="submission" date="2020-09" db="EMBL/GenBank/DDBJ databases">
        <title>New species isolated from human feces.</title>
        <authorList>
            <person name="Kitahara M."/>
            <person name="Shigeno Y."/>
            <person name="Shime M."/>
            <person name="Matsumoto Y."/>
            <person name="Nakamura S."/>
            <person name="Motooka D."/>
            <person name="Fukuoka S."/>
            <person name="Nishikawa H."/>
            <person name="Benno Y."/>
        </authorList>
    </citation>
    <scope>NUCLEOTIDE SEQUENCE</scope>
    <source>
        <strain evidence="4">MM59</strain>
    </source>
</reference>
<evidence type="ECO:0000259" key="3">
    <source>
        <dbReference type="Pfam" id="PF13649"/>
    </source>
</evidence>
<dbReference type="GO" id="GO:0008168">
    <property type="term" value="F:methyltransferase activity"/>
    <property type="evidence" value="ECO:0007669"/>
    <property type="project" value="UniProtKB-KW"/>
</dbReference>
<evidence type="ECO:0000256" key="2">
    <source>
        <dbReference type="ARBA" id="ARBA00022679"/>
    </source>
</evidence>
<protein>
    <submittedName>
        <fullName evidence="4">Methyltransferase</fullName>
    </submittedName>
</protein>
<proteinExistence type="predicted"/>
<dbReference type="InterPro" id="IPR041698">
    <property type="entry name" value="Methyltransf_25"/>
</dbReference>
<dbReference type="Gene3D" id="3.40.50.150">
    <property type="entry name" value="Vaccinia Virus protein VP39"/>
    <property type="match status" value="1"/>
</dbReference>
<name>A0A810Q919_9FIRM</name>
<accession>A0A810Q919</accession>
<evidence type="ECO:0000313" key="5">
    <source>
        <dbReference type="Proteomes" id="UP000679848"/>
    </source>
</evidence>
<dbReference type="SUPFAM" id="SSF53335">
    <property type="entry name" value="S-adenosyl-L-methionine-dependent methyltransferases"/>
    <property type="match status" value="1"/>
</dbReference>
<dbReference type="PANTHER" id="PTHR43861">
    <property type="entry name" value="TRANS-ACONITATE 2-METHYLTRANSFERASE-RELATED"/>
    <property type="match status" value="1"/>
</dbReference>
<evidence type="ECO:0000256" key="1">
    <source>
        <dbReference type="ARBA" id="ARBA00022603"/>
    </source>
</evidence>
<keyword evidence="5" id="KW-1185">Reference proteome</keyword>
<dbReference type="GO" id="GO:0032259">
    <property type="term" value="P:methylation"/>
    <property type="evidence" value="ECO:0007669"/>
    <property type="project" value="UniProtKB-KW"/>
</dbReference>
<keyword evidence="1 4" id="KW-0489">Methyltransferase</keyword>
<feature type="domain" description="Methyltransferase" evidence="3">
    <location>
        <begin position="39"/>
        <end position="134"/>
    </location>
</feature>
<dbReference type="Gene3D" id="2.20.25.110">
    <property type="entry name" value="S-adenosyl-L-methionine-dependent methyltransferases"/>
    <property type="match status" value="1"/>
</dbReference>
<dbReference type="Proteomes" id="UP000679848">
    <property type="component" value="Chromosome"/>
</dbReference>
<gene>
    <name evidence="4" type="ORF">MM59RIKEN_20190</name>
</gene>
<dbReference type="EMBL" id="AP023420">
    <property type="protein sequence ID" value="BCK84700.1"/>
    <property type="molecule type" value="Genomic_DNA"/>
</dbReference>
<dbReference type="InterPro" id="IPR029063">
    <property type="entry name" value="SAM-dependent_MTases_sf"/>
</dbReference>
<keyword evidence="2" id="KW-0808">Transferase</keyword>
<dbReference type="RefSeq" id="WP_213543266.1">
    <property type="nucleotide sequence ID" value="NZ_AP023420.1"/>
</dbReference>
<sequence>MSQYEALADSYDRLMADAAHRRRAAFLERFLRGKSVHTVLDLGCGTGTIACLLAQRGYQVIATDGSEEMLAQAAVKAQELENPPFFLHQEMSRLRLLEPVDAAISTLDSLNYLTTERALRQTLGRVCRWLKGGGVFLFDVNTPYKLRRMDGQVYMDETEESFCVWRTFFSQRTQVCTYQVDVFTQLPNGTWERRFEEHRERAWTEEQLRQFLTEAGFGEITITGDLTTHPPKAEEDRWMIQAKKK</sequence>
<dbReference type="PANTHER" id="PTHR43861:SF1">
    <property type="entry name" value="TRANS-ACONITATE 2-METHYLTRANSFERASE"/>
    <property type="match status" value="1"/>
</dbReference>
<dbReference type="AlphaFoldDB" id="A0A810Q919"/>
<dbReference type="Pfam" id="PF13649">
    <property type="entry name" value="Methyltransf_25"/>
    <property type="match status" value="1"/>
</dbReference>